<keyword evidence="5 7" id="KW-0472">Membrane</keyword>
<dbReference type="InterPro" id="IPR051085">
    <property type="entry name" value="MB_O-acyltransferase"/>
</dbReference>
<evidence type="ECO:0000313" key="9">
    <source>
        <dbReference type="Proteomes" id="UP001219933"/>
    </source>
</evidence>
<feature type="transmembrane region" description="Helical" evidence="7">
    <location>
        <begin position="199"/>
        <end position="218"/>
    </location>
</feature>
<keyword evidence="3 7" id="KW-0812">Transmembrane</keyword>
<feature type="transmembrane region" description="Helical" evidence="7">
    <location>
        <begin position="316"/>
        <end position="334"/>
    </location>
</feature>
<feature type="region of interest" description="Disordered" evidence="6">
    <location>
        <begin position="1"/>
        <end position="21"/>
    </location>
</feature>
<dbReference type="GO" id="GO:0005783">
    <property type="term" value="C:endoplasmic reticulum"/>
    <property type="evidence" value="ECO:0007669"/>
    <property type="project" value="TreeGrafter"/>
</dbReference>
<comment type="similarity">
    <text evidence="2">Belongs to the membrane-bound acyltransferase family.</text>
</comment>
<feature type="transmembrane region" description="Helical" evidence="7">
    <location>
        <begin position="355"/>
        <end position="375"/>
    </location>
</feature>
<dbReference type="Pfam" id="PF03062">
    <property type="entry name" value="MBOAT"/>
    <property type="match status" value="1"/>
</dbReference>
<dbReference type="AlphaFoldDB" id="A0AAF0J842"/>
<feature type="transmembrane region" description="Helical" evidence="7">
    <location>
        <begin position="395"/>
        <end position="414"/>
    </location>
</feature>
<protein>
    <submittedName>
        <fullName evidence="8">Glycerol transporter</fullName>
    </submittedName>
</protein>
<feature type="compositionally biased region" description="Low complexity" evidence="6">
    <location>
        <begin position="287"/>
        <end position="296"/>
    </location>
</feature>
<evidence type="ECO:0000256" key="7">
    <source>
        <dbReference type="SAM" id="Phobius"/>
    </source>
</evidence>
<dbReference type="Proteomes" id="UP001219933">
    <property type="component" value="Chromosome 5"/>
</dbReference>
<dbReference type="PANTHER" id="PTHR13285">
    <property type="entry name" value="ACYLTRANSFERASE"/>
    <property type="match status" value="1"/>
</dbReference>
<reference evidence="8" key="1">
    <citation type="submission" date="2023-03" db="EMBL/GenBank/DDBJ databases">
        <title>Mating type loci evolution in Malassezia.</title>
        <authorList>
            <person name="Coelho M.A."/>
        </authorList>
    </citation>
    <scope>NUCLEOTIDE SEQUENCE</scope>
    <source>
        <strain evidence="8">CBS 11721</strain>
    </source>
</reference>
<evidence type="ECO:0000256" key="3">
    <source>
        <dbReference type="ARBA" id="ARBA00022692"/>
    </source>
</evidence>
<keyword evidence="9" id="KW-1185">Reference proteome</keyword>
<keyword evidence="4 7" id="KW-1133">Transmembrane helix</keyword>
<dbReference type="GO" id="GO:0006506">
    <property type="term" value="P:GPI anchor biosynthetic process"/>
    <property type="evidence" value="ECO:0007669"/>
    <property type="project" value="TreeGrafter"/>
</dbReference>
<name>A0AAF0J842_9BASI</name>
<dbReference type="GO" id="GO:0016020">
    <property type="term" value="C:membrane"/>
    <property type="evidence" value="ECO:0007669"/>
    <property type="project" value="UniProtKB-SubCell"/>
</dbReference>
<feature type="transmembrane region" description="Helical" evidence="7">
    <location>
        <begin position="489"/>
        <end position="511"/>
    </location>
</feature>
<accession>A0AAF0J842</accession>
<evidence type="ECO:0000256" key="2">
    <source>
        <dbReference type="ARBA" id="ARBA00010323"/>
    </source>
</evidence>
<dbReference type="GO" id="GO:0008374">
    <property type="term" value="F:O-acyltransferase activity"/>
    <property type="evidence" value="ECO:0007669"/>
    <property type="project" value="TreeGrafter"/>
</dbReference>
<feature type="transmembrane region" description="Helical" evidence="7">
    <location>
        <begin position="523"/>
        <end position="545"/>
    </location>
</feature>
<feature type="region of interest" description="Disordered" evidence="6">
    <location>
        <begin position="287"/>
        <end position="307"/>
    </location>
</feature>
<evidence type="ECO:0000256" key="5">
    <source>
        <dbReference type="ARBA" id="ARBA00023136"/>
    </source>
</evidence>
<dbReference type="EMBL" id="CP119881">
    <property type="protein sequence ID" value="WFD36705.1"/>
    <property type="molecule type" value="Genomic_DNA"/>
</dbReference>
<sequence>MPHTYPPDTGRDVPRDAGIPQHPRCPHLNITDLTAAPSATESAVSSRTPEGHVASIKPSRWNTPEFYFYYLMFVIVVPYMVYVPMRISRDSHPNFEKYAHYLRPGWMAPEYDNSDIQYRLFREQLGLVVGLASVYAVAGYILRVTTPPSMHKAVRTAFLGISSAVFLGALHGINALKLAAIVAANYVLVKTISRVSTKVALPVMWVFNCALLFTVFYTDGMPFRMLAPHYSWLDEYAGLLPRWYISYNFSMLRLVSFASDYCWATDGYDAVSTSSSASNITSNAAGNTAGGNAVSSTARERSSTPRPLSEYSLTNALVYALYPPLFVAGPIVTFNDFSAQLERPLNLRIKTVAMYAGRVAISLLTMEFILHYIHVNAIKNAHAWRGDTPLELCMIGFWSLVFVWLKLMLPWRLFRLWALMDGVDTPENMIRCVANNYSTLAFWRSWHRSYNLWVVRYIYVPVGGSRNLLPAALLVFTFVALWHDLSFTLLAWAWLVTLFIAPEVIAARLLPASKYEQHGWYRHVCAVGAVFNILMMMTANLVGFVVGVDGVQELWAAIVHDWNGILTLLGACICLFIGAQLMFEYREEERRRGIFRRC</sequence>
<dbReference type="PANTHER" id="PTHR13285:SF18">
    <property type="entry name" value="PROTEIN-CYSTEINE N-PALMITOYLTRANSFERASE RASP"/>
    <property type="match status" value="1"/>
</dbReference>
<evidence type="ECO:0000313" key="8">
    <source>
        <dbReference type="EMBL" id="WFD36705.1"/>
    </source>
</evidence>
<comment type="subcellular location">
    <subcellularLocation>
        <location evidence="1">Membrane</location>
        <topology evidence="1">Multi-pass membrane protein</topology>
    </subcellularLocation>
</comment>
<evidence type="ECO:0000256" key="4">
    <source>
        <dbReference type="ARBA" id="ARBA00022989"/>
    </source>
</evidence>
<gene>
    <name evidence="8" type="primary">GUP1</name>
    <name evidence="8" type="ORF">MCUN1_003592</name>
</gene>
<feature type="transmembrane region" description="Helical" evidence="7">
    <location>
        <begin position="457"/>
        <end position="483"/>
    </location>
</feature>
<feature type="transmembrane region" description="Helical" evidence="7">
    <location>
        <begin position="164"/>
        <end position="187"/>
    </location>
</feature>
<feature type="transmembrane region" description="Helical" evidence="7">
    <location>
        <begin position="125"/>
        <end position="144"/>
    </location>
</feature>
<proteinExistence type="inferred from homology"/>
<evidence type="ECO:0000256" key="6">
    <source>
        <dbReference type="SAM" id="MobiDB-lite"/>
    </source>
</evidence>
<dbReference type="InterPro" id="IPR004299">
    <property type="entry name" value="MBOAT_fam"/>
</dbReference>
<evidence type="ECO:0000256" key="1">
    <source>
        <dbReference type="ARBA" id="ARBA00004141"/>
    </source>
</evidence>
<feature type="transmembrane region" description="Helical" evidence="7">
    <location>
        <begin position="565"/>
        <end position="583"/>
    </location>
</feature>
<feature type="transmembrane region" description="Helical" evidence="7">
    <location>
        <begin position="67"/>
        <end position="85"/>
    </location>
</feature>
<organism evidence="8 9">
    <name type="scientific">Malassezia cuniculi</name>
    <dbReference type="NCBI Taxonomy" id="948313"/>
    <lineage>
        <taxon>Eukaryota</taxon>
        <taxon>Fungi</taxon>
        <taxon>Dikarya</taxon>
        <taxon>Basidiomycota</taxon>
        <taxon>Ustilaginomycotina</taxon>
        <taxon>Malasseziomycetes</taxon>
        <taxon>Malasseziales</taxon>
        <taxon>Malasseziaceae</taxon>
        <taxon>Malassezia</taxon>
    </lineage>
</organism>